<comment type="caution">
    <text evidence="2">The sequence shown here is derived from an EMBL/GenBank/DDBJ whole genome shotgun (WGS) entry which is preliminary data.</text>
</comment>
<keyword evidence="3" id="KW-1185">Reference proteome</keyword>
<dbReference type="Proteomes" id="UP001217089">
    <property type="component" value="Unassembled WGS sequence"/>
</dbReference>
<reference evidence="2 3" key="1">
    <citation type="submission" date="2022-12" db="EMBL/GenBank/DDBJ databases">
        <title>Chromosome-level genome of Tegillarca granosa.</title>
        <authorList>
            <person name="Kim J."/>
        </authorList>
    </citation>
    <scope>NUCLEOTIDE SEQUENCE [LARGE SCALE GENOMIC DNA]</scope>
    <source>
        <strain evidence="2">Teg-2019</strain>
        <tissue evidence="2">Adductor muscle</tissue>
    </source>
</reference>
<gene>
    <name evidence="2" type="ORF">KUTeg_016489</name>
</gene>
<evidence type="ECO:0000313" key="2">
    <source>
        <dbReference type="EMBL" id="KAJ8305944.1"/>
    </source>
</evidence>
<dbReference type="EMBL" id="JARBDR010000813">
    <property type="protein sequence ID" value="KAJ8305944.1"/>
    <property type="molecule type" value="Genomic_DNA"/>
</dbReference>
<dbReference type="Pfam" id="PF21335">
    <property type="entry name" value="ATPD_C_metazoa"/>
    <property type="match status" value="1"/>
</dbReference>
<dbReference type="InterPro" id="IPR048937">
    <property type="entry name" value="ATPD_C_metazoa"/>
</dbReference>
<name>A0ABQ9EL02_TEGGR</name>
<evidence type="ECO:0000259" key="1">
    <source>
        <dbReference type="Pfam" id="PF21335"/>
    </source>
</evidence>
<accession>A0ABQ9EL02</accession>
<feature type="domain" description="F1F0-ATP synthase delta subunit C-terminal" evidence="1">
    <location>
        <begin position="46"/>
        <end position="81"/>
    </location>
</feature>
<organism evidence="2 3">
    <name type="scientific">Tegillarca granosa</name>
    <name type="common">Malaysian cockle</name>
    <name type="synonym">Anadara granosa</name>
    <dbReference type="NCBI Taxonomy" id="220873"/>
    <lineage>
        <taxon>Eukaryota</taxon>
        <taxon>Metazoa</taxon>
        <taxon>Spiralia</taxon>
        <taxon>Lophotrochozoa</taxon>
        <taxon>Mollusca</taxon>
        <taxon>Bivalvia</taxon>
        <taxon>Autobranchia</taxon>
        <taxon>Pteriomorphia</taxon>
        <taxon>Arcoida</taxon>
        <taxon>Arcoidea</taxon>
        <taxon>Arcidae</taxon>
        <taxon>Tegillarca</taxon>
    </lineage>
</organism>
<dbReference type="Gene3D" id="1.20.5.440">
    <property type="entry name" value="ATP synthase delta/epsilon subunit, C-terminal domain"/>
    <property type="match status" value="1"/>
</dbReference>
<sequence length="83" mass="9159">MALFRQAVRVSAFARQCSRVVTTQHQQKRGYADMPLTLASPSDVVKENLMKARNDLTTASSDKDKAEAQITVDALEALDKALH</sequence>
<proteinExistence type="predicted"/>
<protein>
    <recommendedName>
        <fullName evidence="1">F1F0-ATP synthase delta subunit C-terminal domain-containing protein</fullName>
    </recommendedName>
</protein>
<evidence type="ECO:0000313" key="3">
    <source>
        <dbReference type="Proteomes" id="UP001217089"/>
    </source>
</evidence>